<evidence type="ECO:0000256" key="7">
    <source>
        <dbReference type="ARBA" id="ARBA00023065"/>
    </source>
</evidence>
<name>A0AAV4DCI4_9GAST</name>
<keyword evidence="7 11" id="KW-0406">Ion transport</keyword>
<keyword evidence="4 11" id="KW-0812">Transmembrane</keyword>
<dbReference type="AlphaFoldDB" id="A0AAV4DCI4"/>
<gene>
    <name evidence="12" type="ORF">PoB_006816000</name>
</gene>
<keyword evidence="6" id="KW-0915">Sodium</keyword>
<evidence type="ECO:0000313" key="13">
    <source>
        <dbReference type="Proteomes" id="UP000735302"/>
    </source>
</evidence>
<evidence type="ECO:0000313" key="12">
    <source>
        <dbReference type="EMBL" id="GFO41655.1"/>
    </source>
</evidence>
<dbReference type="EMBL" id="BLXT01007705">
    <property type="protein sequence ID" value="GFO41655.1"/>
    <property type="molecule type" value="Genomic_DNA"/>
</dbReference>
<evidence type="ECO:0000256" key="9">
    <source>
        <dbReference type="ARBA" id="ARBA00023201"/>
    </source>
</evidence>
<reference evidence="12 13" key="1">
    <citation type="journal article" date="2021" name="Elife">
        <title>Chloroplast acquisition without the gene transfer in kleptoplastic sea slugs, Plakobranchus ocellatus.</title>
        <authorList>
            <person name="Maeda T."/>
            <person name="Takahashi S."/>
            <person name="Yoshida T."/>
            <person name="Shimamura S."/>
            <person name="Takaki Y."/>
            <person name="Nagai Y."/>
            <person name="Toyoda A."/>
            <person name="Suzuki Y."/>
            <person name="Arimoto A."/>
            <person name="Ishii H."/>
            <person name="Satoh N."/>
            <person name="Nishiyama T."/>
            <person name="Hasebe M."/>
            <person name="Maruyama T."/>
            <person name="Minagawa J."/>
            <person name="Obokata J."/>
            <person name="Shigenobu S."/>
        </authorList>
    </citation>
    <scope>NUCLEOTIDE SEQUENCE [LARGE SCALE GENOMIC DNA]</scope>
</reference>
<dbReference type="PANTHER" id="PTHR11690">
    <property type="entry name" value="AMILORIDE-SENSITIVE SODIUM CHANNEL-RELATED"/>
    <property type="match status" value="1"/>
</dbReference>
<dbReference type="Pfam" id="PF00858">
    <property type="entry name" value="ASC"/>
    <property type="match status" value="1"/>
</dbReference>
<proteinExistence type="inferred from homology"/>
<evidence type="ECO:0000256" key="10">
    <source>
        <dbReference type="ARBA" id="ARBA00023303"/>
    </source>
</evidence>
<comment type="similarity">
    <text evidence="11">Belongs to the amiloride-sensitive sodium channel (TC 1.A.6) family.</text>
</comment>
<dbReference type="GO" id="GO:0005886">
    <property type="term" value="C:plasma membrane"/>
    <property type="evidence" value="ECO:0007669"/>
    <property type="project" value="TreeGrafter"/>
</dbReference>
<dbReference type="Proteomes" id="UP000735302">
    <property type="component" value="Unassembled WGS sequence"/>
</dbReference>
<evidence type="ECO:0000256" key="11">
    <source>
        <dbReference type="RuleBase" id="RU000679"/>
    </source>
</evidence>
<protein>
    <submittedName>
        <fullName evidence="12">Acid-sensing ion channel 5</fullName>
    </submittedName>
</protein>
<evidence type="ECO:0000256" key="2">
    <source>
        <dbReference type="ARBA" id="ARBA00022448"/>
    </source>
</evidence>
<keyword evidence="13" id="KW-1185">Reference proteome</keyword>
<keyword evidence="8" id="KW-0472">Membrane</keyword>
<evidence type="ECO:0000256" key="6">
    <source>
        <dbReference type="ARBA" id="ARBA00023053"/>
    </source>
</evidence>
<dbReference type="GO" id="GO:0015280">
    <property type="term" value="F:ligand-gated sodium channel activity"/>
    <property type="evidence" value="ECO:0007669"/>
    <property type="project" value="TreeGrafter"/>
</dbReference>
<keyword evidence="2 11" id="KW-0813">Transport</keyword>
<dbReference type="InterPro" id="IPR001873">
    <property type="entry name" value="ENaC"/>
</dbReference>
<comment type="subcellular location">
    <subcellularLocation>
        <location evidence="1">Membrane</location>
        <topology evidence="1">Multi-pass membrane protein</topology>
    </subcellularLocation>
</comment>
<evidence type="ECO:0000256" key="1">
    <source>
        <dbReference type="ARBA" id="ARBA00004141"/>
    </source>
</evidence>
<keyword evidence="10 11" id="KW-0407">Ion channel</keyword>
<evidence type="ECO:0000256" key="8">
    <source>
        <dbReference type="ARBA" id="ARBA00023136"/>
    </source>
</evidence>
<accession>A0AAV4DCI4</accession>
<evidence type="ECO:0000256" key="3">
    <source>
        <dbReference type="ARBA" id="ARBA00022461"/>
    </source>
</evidence>
<sequence>MTELYGNNPAPTIAGDSDVDNNCTAAKSATVTAATRRKHRTAKERIDDFIHSTSMRGVQHVMSHRPVWRRMIWSILVIGSAAWAVHNVYQIVSEYSSHPVQTTVSSEYHSKMNFPAVTVCNLNRIRLSKTPQSLVESLQWMIMVGKVDVGHGLV</sequence>
<comment type="caution">
    <text evidence="12">The sequence shown here is derived from an EMBL/GenBank/DDBJ whole genome shotgun (WGS) entry which is preliminary data.</text>
</comment>
<keyword evidence="9 11" id="KW-0739">Sodium transport</keyword>
<evidence type="ECO:0000256" key="4">
    <source>
        <dbReference type="ARBA" id="ARBA00022692"/>
    </source>
</evidence>
<keyword evidence="5" id="KW-1133">Transmembrane helix</keyword>
<keyword evidence="3 11" id="KW-0894">Sodium channel</keyword>
<evidence type="ECO:0000256" key="5">
    <source>
        <dbReference type="ARBA" id="ARBA00022989"/>
    </source>
</evidence>
<organism evidence="12 13">
    <name type="scientific">Plakobranchus ocellatus</name>
    <dbReference type="NCBI Taxonomy" id="259542"/>
    <lineage>
        <taxon>Eukaryota</taxon>
        <taxon>Metazoa</taxon>
        <taxon>Spiralia</taxon>
        <taxon>Lophotrochozoa</taxon>
        <taxon>Mollusca</taxon>
        <taxon>Gastropoda</taxon>
        <taxon>Heterobranchia</taxon>
        <taxon>Euthyneura</taxon>
        <taxon>Panpulmonata</taxon>
        <taxon>Sacoglossa</taxon>
        <taxon>Placobranchoidea</taxon>
        <taxon>Plakobranchidae</taxon>
        <taxon>Plakobranchus</taxon>
    </lineage>
</organism>